<dbReference type="InterPro" id="IPR011009">
    <property type="entry name" value="Kinase-like_dom_sf"/>
</dbReference>
<dbReference type="Gene3D" id="2.60.40.10">
    <property type="entry name" value="Immunoglobulins"/>
    <property type="match status" value="1"/>
</dbReference>
<dbReference type="PROSITE" id="PS00109">
    <property type="entry name" value="PROTEIN_KINASE_TYR"/>
    <property type="match status" value="1"/>
</dbReference>
<proteinExistence type="predicted"/>
<name>A0A5R9BCI6_9MICC</name>
<keyword evidence="9" id="KW-1133">Transmembrane helix</keyword>
<dbReference type="PROSITE" id="PS00107">
    <property type="entry name" value="PROTEIN_KINASE_ATP"/>
    <property type="match status" value="1"/>
</dbReference>
<comment type="caution">
    <text evidence="11">The sequence shown here is derived from an EMBL/GenBank/DDBJ whole genome shotgun (WGS) entry which is preliminary data.</text>
</comment>
<dbReference type="InterPro" id="IPR013783">
    <property type="entry name" value="Ig-like_fold"/>
</dbReference>
<feature type="binding site" evidence="7">
    <location>
        <position position="37"/>
    </location>
    <ligand>
        <name>ATP</name>
        <dbReference type="ChEBI" id="CHEBI:30616"/>
    </ligand>
</feature>
<dbReference type="InterPro" id="IPR017441">
    <property type="entry name" value="Protein_kinase_ATP_BS"/>
</dbReference>
<dbReference type="Gene3D" id="1.10.510.10">
    <property type="entry name" value="Transferase(Phosphotransferase) domain 1"/>
    <property type="match status" value="1"/>
</dbReference>
<dbReference type="EC" id="2.7.11.1" evidence="1"/>
<dbReference type="Proteomes" id="UP000310458">
    <property type="component" value="Unassembled WGS sequence"/>
</dbReference>
<keyword evidence="5 11" id="KW-0418">Kinase</keyword>
<accession>A0A5R9BCI6</accession>
<evidence type="ECO:0000313" key="12">
    <source>
        <dbReference type="Proteomes" id="UP000310458"/>
    </source>
</evidence>
<dbReference type="GO" id="GO:0005524">
    <property type="term" value="F:ATP binding"/>
    <property type="evidence" value="ECO:0007669"/>
    <property type="project" value="UniProtKB-UniRule"/>
</dbReference>
<dbReference type="InterPro" id="IPR008266">
    <property type="entry name" value="Tyr_kinase_AS"/>
</dbReference>
<dbReference type="InterPro" id="IPR000719">
    <property type="entry name" value="Prot_kinase_dom"/>
</dbReference>
<keyword evidence="2 11" id="KW-0723">Serine/threonine-protein kinase</keyword>
<evidence type="ECO:0000256" key="6">
    <source>
        <dbReference type="ARBA" id="ARBA00022840"/>
    </source>
</evidence>
<feature type="domain" description="Protein kinase" evidence="10">
    <location>
        <begin position="8"/>
        <end position="284"/>
    </location>
</feature>
<dbReference type="GO" id="GO:0005975">
    <property type="term" value="P:carbohydrate metabolic process"/>
    <property type="evidence" value="ECO:0007669"/>
    <property type="project" value="UniProtKB-ARBA"/>
</dbReference>
<dbReference type="SUPFAM" id="SSF56112">
    <property type="entry name" value="Protein kinase-like (PK-like)"/>
    <property type="match status" value="1"/>
</dbReference>
<reference evidence="11 12" key="1">
    <citation type="submission" date="2019-05" db="EMBL/GenBank/DDBJ databases">
        <title>Nesterenkonia sp. GY074 isolated from the Southern Atlantic Ocean.</title>
        <authorList>
            <person name="Zhang G."/>
        </authorList>
    </citation>
    <scope>NUCLEOTIDE SEQUENCE [LARGE SCALE GENOMIC DNA]</scope>
    <source>
        <strain evidence="11 12">GY074</strain>
    </source>
</reference>
<feature type="region of interest" description="Disordered" evidence="8">
    <location>
        <begin position="261"/>
        <end position="285"/>
    </location>
</feature>
<evidence type="ECO:0000256" key="1">
    <source>
        <dbReference type="ARBA" id="ARBA00012513"/>
    </source>
</evidence>
<dbReference type="AlphaFoldDB" id="A0A5R9BCI6"/>
<evidence type="ECO:0000256" key="8">
    <source>
        <dbReference type="SAM" id="MobiDB-lite"/>
    </source>
</evidence>
<keyword evidence="3" id="KW-0808">Transferase</keyword>
<evidence type="ECO:0000256" key="2">
    <source>
        <dbReference type="ARBA" id="ARBA00022527"/>
    </source>
</evidence>
<protein>
    <recommendedName>
        <fullName evidence="1">non-specific serine/threonine protein kinase</fullName>
        <ecNumber evidence="1">2.7.11.1</ecNumber>
    </recommendedName>
</protein>
<sequence>MTERLGHYLLGDVIGVGSFATVYRATDERLDDEVVVKVLAENHSLNPEIRERFIGEGRSLRRVEGSHVVTIYDIGESDRQQPYLVLEHADRGTVRERVAALRRSGWRASREDILAFARPLAAAVDAVHRAQLVHRDLSPGNMLLSTKPSELIGDEASNLHSWVVRSDERLLIADLGMCKDLAMNSGLTVSGGTAGFRPPEQDSPGVVDTRADIYAISAVLNWLAQDADLPGGAHKVIRRGLSAKPQRRQPNASAWLGELEDALAPPEPPPGTEPTPEISQEASLPTRGGLLRRRSVVVLTLCAFVAGALLGGFVLGQWLSAGQNQPVAQAQGISIGIQGPEEVTVGESAVFTAEVPGLDSWVWTLPSGRNLADEPDVTLTPTAPGTAEIILRARLPDGQDLEARHTVRVRE</sequence>
<dbReference type="PROSITE" id="PS50011">
    <property type="entry name" value="PROTEIN_KINASE_DOM"/>
    <property type="match status" value="1"/>
</dbReference>
<evidence type="ECO:0000256" key="5">
    <source>
        <dbReference type="ARBA" id="ARBA00022777"/>
    </source>
</evidence>
<evidence type="ECO:0000259" key="10">
    <source>
        <dbReference type="PROSITE" id="PS50011"/>
    </source>
</evidence>
<evidence type="ECO:0000256" key="9">
    <source>
        <dbReference type="SAM" id="Phobius"/>
    </source>
</evidence>
<organism evidence="11 12">
    <name type="scientific">Nesterenkonia salmonea</name>
    <dbReference type="NCBI Taxonomy" id="1804987"/>
    <lineage>
        <taxon>Bacteria</taxon>
        <taxon>Bacillati</taxon>
        <taxon>Actinomycetota</taxon>
        <taxon>Actinomycetes</taxon>
        <taxon>Micrococcales</taxon>
        <taxon>Micrococcaceae</taxon>
        <taxon>Nesterenkonia</taxon>
    </lineage>
</organism>
<evidence type="ECO:0000256" key="3">
    <source>
        <dbReference type="ARBA" id="ARBA00022679"/>
    </source>
</evidence>
<keyword evidence="12" id="KW-1185">Reference proteome</keyword>
<evidence type="ECO:0000313" key="11">
    <source>
        <dbReference type="EMBL" id="TLP97552.1"/>
    </source>
</evidence>
<dbReference type="GO" id="GO:0004674">
    <property type="term" value="F:protein serine/threonine kinase activity"/>
    <property type="evidence" value="ECO:0007669"/>
    <property type="project" value="UniProtKB-KW"/>
</dbReference>
<dbReference type="PANTHER" id="PTHR43289:SF6">
    <property type="entry name" value="SERINE_THREONINE-PROTEIN KINASE NEKL-3"/>
    <property type="match status" value="1"/>
</dbReference>
<dbReference type="EMBL" id="VAVZ01000016">
    <property type="protein sequence ID" value="TLP97552.1"/>
    <property type="molecule type" value="Genomic_DNA"/>
</dbReference>
<gene>
    <name evidence="11" type="ORF">FEF26_07190</name>
</gene>
<dbReference type="PANTHER" id="PTHR43289">
    <property type="entry name" value="MITOGEN-ACTIVATED PROTEIN KINASE KINASE KINASE 20-RELATED"/>
    <property type="match status" value="1"/>
</dbReference>
<dbReference type="RefSeq" id="WP_138252861.1">
    <property type="nucleotide sequence ID" value="NZ_VAVZ01000016.1"/>
</dbReference>
<keyword evidence="9" id="KW-0812">Transmembrane</keyword>
<keyword evidence="9" id="KW-0472">Membrane</keyword>
<feature type="transmembrane region" description="Helical" evidence="9">
    <location>
        <begin position="296"/>
        <end position="319"/>
    </location>
</feature>
<evidence type="ECO:0000256" key="7">
    <source>
        <dbReference type="PROSITE-ProRule" id="PRU10141"/>
    </source>
</evidence>
<dbReference type="CDD" id="cd14014">
    <property type="entry name" value="STKc_PknB_like"/>
    <property type="match status" value="1"/>
</dbReference>
<dbReference type="Pfam" id="PF00069">
    <property type="entry name" value="Pkinase"/>
    <property type="match status" value="1"/>
</dbReference>
<dbReference type="OrthoDB" id="9762169at2"/>
<keyword evidence="6 7" id="KW-0067">ATP-binding</keyword>
<keyword evidence="4 7" id="KW-0547">Nucleotide-binding</keyword>
<evidence type="ECO:0000256" key="4">
    <source>
        <dbReference type="ARBA" id="ARBA00022741"/>
    </source>
</evidence>